<comment type="subcellular location">
    <subcellularLocation>
        <location evidence="1">Endoplasmic reticulum membrane</location>
        <topology evidence="1">Multi-pass membrane protein</topology>
    </subcellularLocation>
</comment>
<dbReference type="PANTHER" id="PTHR12468">
    <property type="entry name" value="GPI MANNOSYLTRANSFERASE 2"/>
    <property type="match status" value="1"/>
</dbReference>
<evidence type="ECO:0008006" key="13">
    <source>
        <dbReference type="Google" id="ProtNLM"/>
    </source>
</evidence>
<evidence type="ECO:0000256" key="8">
    <source>
        <dbReference type="ARBA" id="ARBA00022989"/>
    </source>
</evidence>
<gene>
    <name evidence="11" type="ORF">KME60_02015</name>
</gene>
<keyword evidence="7" id="KW-0256">Endoplasmic reticulum</keyword>
<evidence type="ECO:0000256" key="3">
    <source>
        <dbReference type="ARBA" id="ARBA00022502"/>
    </source>
</evidence>
<dbReference type="GO" id="GO:0000009">
    <property type="term" value="F:alpha-1,6-mannosyltransferase activity"/>
    <property type="evidence" value="ECO:0007669"/>
    <property type="project" value="InterPro"/>
</dbReference>
<keyword evidence="5" id="KW-0808">Transferase</keyword>
<reference evidence="11" key="1">
    <citation type="submission" date="2021-05" db="EMBL/GenBank/DDBJ databases">
        <authorList>
            <person name="Pietrasiak N."/>
            <person name="Ward R."/>
            <person name="Stajich J.E."/>
            <person name="Kurbessoian T."/>
        </authorList>
    </citation>
    <scope>NUCLEOTIDE SEQUENCE</scope>
    <source>
        <strain evidence="11">GSE-NOS-MK-12-04C</strain>
    </source>
</reference>
<evidence type="ECO:0000256" key="2">
    <source>
        <dbReference type="ARBA" id="ARBA00004687"/>
    </source>
</evidence>
<feature type="transmembrane region" description="Helical" evidence="10">
    <location>
        <begin position="12"/>
        <end position="34"/>
    </location>
</feature>
<dbReference type="GO" id="GO:0016020">
    <property type="term" value="C:membrane"/>
    <property type="evidence" value="ECO:0007669"/>
    <property type="project" value="GOC"/>
</dbReference>
<comment type="pathway">
    <text evidence="2">Glycolipid biosynthesis; glycosylphosphatidylinositol-anchor biosynthesis.</text>
</comment>
<proteinExistence type="predicted"/>
<dbReference type="GO" id="GO:0006506">
    <property type="term" value="P:GPI anchor biosynthetic process"/>
    <property type="evidence" value="ECO:0007669"/>
    <property type="project" value="UniProtKB-KW"/>
</dbReference>
<feature type="transmembrane region" description="Helical" evidence="10">
    <location>
        <begin position="105"/>
        <end position="123"/>
    </location>
</feature>
<protein>
    <recommendedName>
        <fullName evidence="13">Integral membrane protein</fullName>
    </recommendedName>
</protein>
<keyword evidence="9 10" id="KW-0472">Membrane</keyword>
<feature type="transmembrane region" description="Helical" evidence="10">
    <location>
        <begin position="393"/>
        <end position="412"/>
    </location>
</feature>
<dbReference type="InterPro" id="IPR007315">
    <property type="entry name" value="PIG-V/Gpi18"/>
</dbReference>
<feature type="transmembrane region" description="Helical" evidence="10">
    <location>
        <begin position="177"/>
        <end position="202"/>
    </location>
</feature>
<name>A0A951QI07_9CYAN</name>
<keyword evidence="4" id="KW-0328">Glycosyltransferase</keyword>
<dbReference type="GO" id="GO:0031501">
    <property type="term" value="C:mannosyltransferase complex"/>
    <property type="evidence" value="ECO:0007669"/>
    <property type="project" value="TreeGrafter"/>
</dbReference>
<keyword evidence="3" id="KW-0337">GPI-anchor biosynthesis</keyword>
<evidence type="ECO:0000256" key="1">
    <source>
        <dbReference type="ARBA" id="ARBA00004477"/>
    </source>
</evidence>
<dbReference type="EMBL" id="JAHHGZ010000002">
    <property type="protein sequence ID" value="MBW4666231.1"/>
    <property type="molecule type" value="Genomic_DNA"/>
</dbReference>
<feature type="transmembrane region" description="Helical" evidence="10">
    <location>
        <begin position="248"/>
        <end position="265"/>
    </location>
</feature>
<feature type="transmembrane region" description="Helical" evidence="10">
    <location>
        <begin position="372"/>
        <end position="387"/>
    </location>
</feature>
<dbReference type="PANTHER" id="PTHR12468:SF2">
    <property type="entry name" value="GPI MANNOSYLTRANSFERASE 2"/>
    <property type="match status" value="1"/>
</dbReference>
<keyword evidence="6 10" id="KW-0812">Transmembrane</keyword>
<evidence type="ECO:0000256" key="10">
    <source>
        <dbReference type="SAM" id="Phobius"/>
    </source>
</evidence>
<evidence type="ECO:0000256" key="7">
    <source>
        <dbReference type="ARBA" id="ARBA00022824"/>
    </source>
</evidence>
<feature type="transmembrane region" description="Helical" evidence="10">
    <location>
        <begin position="309"/>
        <end position="333"/>
    </location>
</feature>
<organism evidence="11 12">
    <name type="scientific">Cyanomargarita calcarea GSE-NOS-MK-12-04C</name>
    <dbReference type="NCBI Taxonomy" id="2839659"/>
    <lineage>
        <taxon>Bacteria</taxon>
        <taxon>Bacillati</taxon>
        <taxon>Cyanobacteriota</taxon>
        <taxon>Cyanophyceae</taxon>
        <taxon>Nostocales</taxon>
        <taxon>Cyanomargaritaceae</taxon>
        <taxon>Cyanomargarita</taxon>
    </lineage>
</organism>
<evidence type="ECO:0000256" key="9">
    <source>
        <dbReference type="ARBA" id="ARBA00023136"/>
    </source>
</evidence>
<evidence type="ECO:0000256" key="4">
    <source>
        <dbReference type="ARBA" id="ARBA00022676"/>
    </source>
</evidence>
<dbReference type="GO" id="GO:0004376">
    <property type="term" value="F:GPI mannosyltransferase activity"/>
    <property type="evidence" value="ECO:0007669"/>
    <property type="project" value="InterPro"/>
</dbReference>
<dbReference type="AlphaFoldDB" id="A0A951QI07"/>
<feature type="transmembrane region" description="Helical" evidence="10">
    <location>
        <begin position="277"/>
        <end position="297"/>
    </location>
</feature>
<feature type="transmembrane region" description="Helical" evidence="10">
    <location>
        <begin position="345"/>
        <end position="365"/>
    </location>
</feature>
<dbReference type="Proteomes" id="UP000729701">
    <property type="component" value="Unassembled WGS sequence"/>
</dbReference>
<evidence type="ECO:0000256" key="5">
    <source>
        <dbReference type="ARBA" id="ARBA00022679"/>
    </source>
</evidence>
<reference evidence="11" key="2">
    <citation type="journal article" date="2022" name="Microbiol. Resour. Announc.">
        <title>Metagenome Sequencing to Explore Phylogenomics of Terrestrial Cyanobacteria.</title>
        <authorList>
            <person name="Ward R.D."/>
            <person name="Stajich J.E."/>
            <person name="Johansen J.R."/>
            <person name="Huntemann M."/>
            <person name="Clum A."/>
            <person name="Foster B."/>
            <person name="Foster B."/>
            <person name="Roux S."/>
            <person name="Palaniappan K."/>
            <person name="Varghese N."/>
            <person name="Mukherjee S."/>
            <person name="Reddy T.B.K."/>
            <person name="Daum C."/>
            <person name="Copeland A."/>
            <person name="Chen I.A."/>
            <person name="Ivanova N.N."/>
            <person name="Kyrpides N.C."/>
            <person name="Shapiro N."/>
            <person name="Eloe-Fadrosh E.A."/>
            <person name="Pietrasiak N."/>
        </authorList>
    </citation>
    <scope>NUCLEOTIDE SEQUENCE</scope>
    <source>
        <strain evidence="11">GSE-NOS-MK-12-04C</strain>
    </source>
</reference>
<keyword evidence="8 10" id="KW-1133">Transmembrane helix</keyword>
<comment type="caution">
    <text evidence="11">The sequence shown here is derived from an EMBL/GenBank/DDBJ whole genome shotgun (WGS) entry which is preliminary data.</text>
</comment>
<evidence type="ECO:0000313" key="11">
    <source>
        <dbReference type="EMBL" id="MBW4666231.1"/>
    </source>
</evidence>
<evidence type="ECO:0000313" key="12">
    <source>
        <dbReference type="Proteomes" id="UP000729701"/>
    </source>
</evidence>
<sequence length="419" mass="47271">MIKSKNLIQKGVFFAFAMWLSSRIIICISMLAIAPLLPVPEGGVAATFSWDVFHSWDSVWYQKIVTFGYEYINDGKQYSIAFLPLFPLLIRAVMLTGLPFNIAGLLVNNLSFLAALILLYSWIEERYDSSAARWATATLAWCPLSLFCTVIYTEGLFLLCSTAALRAFDKQKYAQTAFWGALSTATRSPGLALIPAFLIVSFKEKRGVKAYLASFATASGILLFSLYCQMKFGDALAFVHVQKGWRESAGFAGEGWWLMIQQITLGQTIVDSSGIRYIGYPLKFGIISISACFLWRFRKQIGSKKTDYGIFVLWILLWSMAQENLVRITIIYGGVCLSWISRNKIPFVTVLYGFFTYLLIFNTGLTLSVERYVYGIVSLSIALGLIVNRHPRWGYMIMSFFALVLAKFSIIFSQKLWLS</sequence>
<feature type="transmembrane region" description="Helical" evidence="10">
    <location>
        <begin position="143"/>
        <end position="165"/>
    </location>
</feature>
<accession>A0A951QI07</accession>
<feature type="transmembrane region" description="Helical" evidence="10">
    <location>
        <begin position="78"/>
        <end position="98"/>
    </location>
</feature>
<feature type="transmembrane region" description="Helical" evidence="10">
    <location>
        <begin position="208"/>
        <end position="227"/>
    </location>
</feature>
<dbReference type="Pfam" id="PF04188">
    <property type="entry name" value="Mannosyl_trans2"/>
    <property type="match status" value="1"/>
</dbReference>
<evidence type="ECO:0000256" key="6">
    <source>
        <dbReference type="ARBA" id="ARBA00022692"/>
    </source>
</evidence>